<dbReference type="Proteomes" id="UP000251314">
    <property type="component" value="Unassembled WGS sequence"/>
</dbReference>
<sequence length="557" mass="64235">MIKEKKMYDFPADQLTLYVAKKGDNWLKTDDPDVTMLENGEVPKGINDIVKKKENKMDPSYRVRNKAFGFPDQDEDEDGEIHVLVELPEAAVGVGVLAWPRKRKLSEERLVKLKDLWEYLKMNIAALPKPTELKAMLQQPLPFRLTLDDDKTAEKICDENGDFLQCKDLTTMIEFCLLKCSSPVESMASENTWQSFYDALLTIPSELAFAKGILLTLRRNRVDNTGTTAKRLQPDLILHYDGMVLLRGEEKSASTFVDVSCKELTSKMRKWNPMFYGDLPYILGYATSGARLKIVTIDRHLHAEKVVEFYSIVAQKEEVIKTFYNLSFFLVAMVTLSKRTCASDLMPYTPHVTERRTIELMDDIVKRTIQRQQCLDEDDFGRLIDIYTTLQELSSRGHEKTHLQTVRKLELPDEQSSSITVQLQPLGFSREPENVKEVYEWLQGMLTALKFWHGSKYCHGDLRWRNIVYVPTSDRGYWVLIDMDESHRPNTTTISWNHQCHGDILTFQHDLYQLGRLMEFFTVPLTDKLLSVQTALLSAVTSQLGAEEVLMMMNQKE</sequence>
<dbReference type="Proteomes" id="UP000774804">
    <property type="component" value="Unassembled WGS sequence"/>
</dbReference>
<evidence type="ECO:0000256" key="2">
    <source>
        <dbReference type="ARBA" id="ARBA00004613"/>
    </source>
</evidence>
<dbReference type="EMBL" id="RCML01001010">
    <property type="protein sequence ID" value="KAG2966489.1"/>
    <property type="molecule type" value="Genomic_DNA"/>
</dbReference>
<organism evidence="8 9">
    <name type="scientific">Phytophthora cactorum</name>
    <dbReference type="NCBI Taxonomy" id="29920"/>
    <lineage>
        <taxon>Eukaryota</taxon>
        <taxon>Sar</taxon>
        <taxon>Stramenopiles</taxon>
        <taxon>Oomycota</taxon>
        <taxon>Peronosporomycetes</taxon>
        <taxon>Peronosporales</taxon>
        <taxon>Peronosporaceae</taxon>
        <taxon>Phytophthora</taxon>
    </lineage>
</organism>
<dbReference type="AlphaFoldDB" id="A0A329SC87"/>
<reference evidence="8 9" key="1">
    <citation type="submission" date="2018-01" db="EMBL/GenBank/DDBJ databases">
        <title>Draft genome of the strawberry crown rot pathogen Phytophthora cactorum.</title>
        <authorList>
            <person name="Armitage A.D."/>
            <person name="Lysoe E."/>
            <person name="Nellist C.F."/>
            <person name="Harrison R.J."/>
            <person name="Brurberg M.B."/>
        </authorList>
    </citation>
    <scope>NUCLEOTIDE SEQUENCE [LARGE SCALE GENOMIC DNA]</scope>
    <source>
        <strain evidence="8 9">10300</strain>
    </source>
</reference>
<dbReference type="Proteomes" id="UP000760860">
    <property type="component" value="Unassembled WGS sequence"/>
</dbReference>
<dbReference type="GO" id="GO:0043657">
    <property type="term" value="C:host cell"/>
    <property type="evidence" value="ECO:0007669"/>
    <property type="project" value="UniProtKB-SubCell"/>
</dbReference>
<dbReference type="Gene3D" id="1.10.510.10">
    <property type="entry name" value="Transferase(Phosphotransferase) domain 1"/>
    <property type="match status" value="1"/>
</dbReference>
<dbReference type="InterPro" id="IPR045379">
    <property type="entry name" value="Crinkler_N"/>
</dbReference>
<name>A0A329SC87_9STRA</name>
<evidence type="ECO:0000256" key="1">
    <source>
        <dbReference type="ARBA" id="ARBA00004340"/>
    </source>
</evidence>
<evidence type="ECO:0000313" key="6">
    <source>
        <dbReference type="EMBL" id="KAG2966489.1"/>
    </source>
</evidence>
<dbReference type="VEuPathDB" id="FungiDB:PC110_g9426"/>
<comment type="caution">
    <text evidence="8">The sequence shown here is derived from an EMBL/GenBank/DDBJ whole genome shotgun (WGS) entry which is preliminary data.</text>
</comment>
<dbReference type="Pfam" id="PF20147">
    <property type="entry name" value="Crinkler"/>
    <property type="match status" value="1"/>
</dbReference>
<dbReference type="EMBL" id="MJFZ01000207">
    <property type="protein sequence ID" value="RAW34261.1"/>
    <property type="molecule type" value="Genomic_DNA"/>
</dbReference>
<dbReference type="InterPro" id="IPR011009">
    <property type="entry name" value="Kinase-like_dom_sf"/>
</dbReference>
<feature type="domain" description="Crinkler effector protein N-terminal" evidence="4">
    <location>
        <begin position="2"/>
        <end position="86"/>
    </location>
</feature>
<gene>
    <name evidence="8" type="ORF">PC110_g9426</name>
    <name evidence="5" type="ORF">PC115_g18975</name>
    <name evidence="6" type="ORF">PC118_g19142</name>
    <name evidence="7" type="ORF">PC129_g18274</name>
</gene>
<keyword evidence="9" id="KW-1185">Reference proteome</keyword>
<dbReference type="GO" id="GO:0005576">
    <property type="term" value="C:extracellular region"/>
    <property type="evidence" value="ECO:0007669"/>
    <property type="project" value="UniProtKB-SubCell"/>
</dbReference>
<evidence type="ECO:0000313" key="7">
    <source>
        <dbReference type="EMBL" id="KAG3210733.1"/>
    </source>
</evidence>
<keyword evidence="3" id="KW-0964">Secreted</keyword>
<evidence type="ECO:0000313" key="9">
    <source>
        <dbReference type="Proteomes" id="UP000251314"/>
    </source>
</evidence>
<dbReference type="EMBL" id="RCMV01001047">
    <property type="protein sequence ID" value="KAG3210733.1"/>
    <property type="molecule type" value="Genomic_DNA"/>
</dbReference>
<accession>A0A329SC87</accession>
<evidence type="ECO:0000259" key="4">
    <source>
        <dbReference type="Pfam" id="PF20147"/>
    </source>
</evidence>
<reference evidence="5" key="2">
    <citation type="submission" date="2018-10" db="EMBL/GenBank/DDBJ databases">
        <title>Effector identification in a new, highly contiguous assembly of the strawberry crown rot pathogen Phytophthora cactorum.</title>
        <authorList>
            <person name="Armitage A.D."/>
            <person name="Nellist C.F."/>
            <person name="Bates H."/>
            <person name="Vickerstaff R.J."/>
            <person name="Harrison R.J."/>
        </authorList>
    </citation>
    <scope>NUCLEOTIDE SEQUENCE</scope>
    <source>
        <strain evidence="5">4032</strain>
        <strain evidence="6">P415</strain>
        <strain evidence="7">P421</strain>
    </source>
</reference>
<protein>
    <recommendedName>
        <fullName evidence="4">Crinkler effector protein N-terminal domain-containing protein</fullName>
    </recommendedName>
</protein>
<evidence type="ECO:0000313" key="5">
    <source>
        <dbReference type="EMBL" id="KAG2892099.1"/>
    </source>
</evidence>
<dbReference type="SUPFAM" id="SSF56112">
    <property type="entry name" value="Protein kinase-like (PK-like)"/>
    <property type="match status" value="1"/>
</dbReference>
<dbReference type="EMBL" id="RCMI01001028">
    <property type="protein sequence ID" value="KAG2892099.1"/>
    <property type="molecule type" value="Genomic_DNA"/>
</dbReference>
<dbReference type="Proteomes" id="UP000697107">
    <property type="component" value="Unassembled WGS sequence"/>
</dbReference>
<proteinExistence type="predicted"/>
<comment type="subcellular location">
    <subcellularLocation>
        <location evidence="1">Host cell</location>
    </subcellularLocation>
    <subcellularLocation>
        <location evidence="2">Secreted</location>
    </subcellularLocation>
</comment>
<evidence type="ECO:0000313" key="8">
    <source>
        <dbReference type="EMBL" id="RAW34261.1"/>
    </source>
</evidence>
<dbReference type="OrthoDB" id="127950at2759"/>
<evidence type="ECO:0000256" key="3">
    <source>
        <dbReference type="ARBA" id="ARBA00022525"/>
    </source>
</evidence>